<accession>A0A8I0T4T4</accession>
<organism evidence="1 2">
    <name type="scientific">Pseudoalteromonas peptidolytica F12-50-A1</name>
    <dbReference type="NCBI Taxonomy" id="1315280"/>
    <lineage>
        <taxon>Bacteria</taxon>
        <taxon>Pseudomonadati</taxon>
        <taxon>Pseudomonadota</taxon>
        <taxon>Gammaproteobacteria</taxon>
        <taxon>Alteromonadales</taxon>
        <taxon>Pseudoalteromonadaceae</taxon>
        <taxon>Pseudoalteromonas</taxon>
    </lineage>
</organism>
<name>A0A8I0T4T4_9GAMM</name>
<dbReference type="AlphaFoldDB" id="A0A8I0T4T4"/>
<proteinExistence type="predicted"/>
<comment type="caution">
    <text evidence="1">The sequence shown here is derived from an EMBL/GenBank/DDBJ whole genome shotgun (WGS) entry which is preliminary data.</text>
</comment>
<protein>
    <submittedName>
        <fullName evidence="1">Uncharacterized protein</fullName>
    </submittedName>
</protein>
<sequence length="42" mass="4415">MIALATFALAILAAVLRWILLDSLSVFTPCPKSLSLGSLIKG</sequence>
<reference evidence="1 2" key="1">
    <citation type="submission" date="2015-06" db="EMBL/GenBank/DDBJ databases">
        <title>Genome sequence of Pseudoalteromonas peptidolytica.</title>
        <authorList>
            <person name="Xie B.-B."/>
            <person name="Rong J.-C."/>
            <person name="Qin Q.-L."/>
            <person name="Zhang Y.-Z."/>
        </authorList>
    </citation>
    <scope>NUCLEOTIDE SEQUENCE [LARGE SCALE GENOMIC DNA]</scope>
    <source>
        <strain evidence="1 2">F12-50-A1</strain>
    </source>
</reference>
<dbReference type="EMBL" id="AQHF01000027">
    <property type="protein sequence ID" value="MBE0347761.1"/>
    <property type="molecule type" value="Genomic_DNA"/>
</dbReference>
<gene>
    <name evidence="1" type="ORF">PPEP_a4424</name>
</gene>
<keyword evidence="2" id="KW-1185">Reference proteome</keyword>
<evidence type="ECO:0000313" key="1">
    <source>
        <dbReference type="EMBL" id="MBE0347761.1"/>
    </source>
</evidence>
<dbReference type="Proteomes" id="UP000660708">
    <property type="component" value="Unassembled WGS sequence"/>
</dbReference>
<evidence type="ECO:0000313" key="2">
    <source>
        <dbReference type="Proteomes" id="UP000660708"/>
    </source>
</evidence>